<comment type="caution">
    <text evidence="1">The sequence shown here is derived from an EMBL/GenBank/DDBJ whole genome shotgun (WGS) entry which is preliminary data.</text>
</comment>
<feature type="non-terminal residue" evidence="1">
    <location>
        <position position="1"/>
    </location>
</feature>
<evidence type="ECO:0000313" key="1">
    <source>
        <dbReference type="EMBL" id="CAF4329869.1"/>
    </source>
</evidence>
<organism evidence="1 2">
    <name type="scientific">Rotaria sordida</name>
    <dbReference type="NCBI Taxonomy" id="392033"/>
    <lineage>
        <taxon>Eukaryota</taxon>
        <taxon>Metazoa</taxon>
        <taxon>Spiralia</taxon>
        <taxon>Gnathifera</taxon>
        <taxon>Rotifera</taxon>
        <taxon>Eurotatoria</taxon>
        <taxon>Bdelloidea</taxon>
        <taxon>Philodinida</taxon>
        <taxon>Philodinidae</taxon>
        <taxon>Rotaria</taxon>
    </lineage>
</organism>
<name>A0A820JV82_9BILA</name>
<dbReference type="AlphaFoldDB" id="A0A820JV82"/>
<reference evidence="1" key="1">
    <citation type="submission" date="2021-02" db="EMBL/GenBank/DDBJ databases">
        <authorList>
            <person name="Nowell W R."/>
        </authorList>
    </citation>
    <scope>NUCLEOTIDE SEQUENCE</scope>
</reference>
<protein>
    <submittedName>
        <fullName evidence="1">Uncharacterized protein</fullName>
    </submittedName>
</protein>
<accession>A0A820JV82</accession>
<gene>
    <name evidence="1" type="ORF">JBS370_LOCUS41277</name>
</gene>
<dbReference type="Proteomes" id="UP000663836">
    <property type="component" value="Unassembled WGS sequence"/>
</dbReference>
<evidence type="ECO:0000313" key="2">
    <source>
        <dbReference type="Proteomes" id="UP000663836"/>
    </source>
</evidence>
<sequence>NEYQIIELLIAYWPLVYLEIYRLLPLSSILFNTRPQQQDDEIDSIAKILEKKLPDGSTLVDYIVMGLVNKHKTLSRLKIVDFHRCSSSIQMTKEIFRLPLLWMTPERRSSIQKRICKLNEKRKQN</sequence>
<proteinExistence type="predicted"/>
<dbReference type="EMBL" id="CAJOBD010044125">
    <property type="protein sequence ID" value="CAF4329869.1"/>
    <property type="molecule type" value="Genomic_DNA"/>
</dbReference>